<dbReference type="AlphaFoldDB" id="A0A6G1G860"/>
<reference evidence="2 4" key="1">
    <citation type="submission" date="2020-01" db="EMBL/GenBank/DDBJ databases">
        <authorList>
            <consortium name="DOE Joint Genome Institute"/>
            <person name="Haridas S."/>
            <person name="Albert R."/>
            <person name="Binder M."/>
            <person name="Bloem J."/>
            <person name="Labutti K."/>
            <person name="Salamov A."/>
            <person name="Andreopoulos B."/>
            <person name="Baker S.E."/>
            <person name="Barry K."/>
            <person name="Bills G."/>
            <person name="Bluhm B.H."/>
            <person name="Cannon C."/>
            <person name="Castanera R."/>
            <person name="Culley D.E."/>
            <person name="Daum C."/>
            <person name="Ezra D."/>
            <person name="Gonzalez J.B."/>
            <person name="Henrissat B."/>
            <person name="Kuo A."/>
            <person name="Liang C."/>
            <person name="Lipzen A."/>
            <person name="Lutzoni F."/>
            <person name="Magnuson J."/>
            <person name="Mondo S."/>
            <person name="Nolan M."/>
            <person name="Ohm R."/>
            <person name="Pangilinan J."/>
            <person name="Park H.-J."/>
            <person name="Ramirez L."/>
            <person name="Alfaro M."/>
            <person name="Sun H."/>
            <person name="Tritt A."/>
            <person name="Yoshinaga Y."/>
            <person name="Zwiers L.-H."/>
            <person name="Turgeon B.G."/>
            <person name="Goodwin S.B."/>
            <person name="Spatafora J.W."/>
            <person name="Crous P.W."/>
            <person name="Grigoriev I.V."/>
        </authorList>
    </citation>
    <scope>NUCLEOTIDE SEQUENCE</scope>
    <source>
        <strain evidence="2 4">CBS 781.70</strain>
    </source>
</reference>
<sequence>MRVARTHKDIVEAAAVSAYRLNFEAARSFDLEDDELFCPFSLLTDEDLTSMHSSGSDRSSLSSGSPEQSPLQHQLQPTPAFMLPASTYLQSLSSQHPSSTKIHQPIAQRSSGKAIPIVNPATRNIASPPPSISPARQMVGRVW</sequence>
<feature type="region of interest" description="Disordered" evidence="1">
    <location>
        <begin position="48"/>
        <end position="77"/>
    </location>
</feature>
<dbReference type="EMBL" id="ML975153">
    <property type="protein sequence ID" value="KAF1814111.1"/>
    <property type="molecule type" value="Genomic_DNA"/>
</dbReference>
<reference evidence="4" key="2">
    <citation type="submission" date="2020-04" db="EMBL/GenBank/DDBJ databases">
        <authorList>
            <consortium name="NCBI Genome Project"/>
        </authorList>
    </citation>
    <scope>NUCLEOTIDE SEQUENCE</scope>
    <source>
        <strain evidence="4">CBS 781.70</strain>
    </source>
</reference>
<dbReference type="PANTHER" id="PTHR39615:SF1">
    <property type="entry name" value="YALI0E17897P"/>
    <property type="match status" value="1"/>
</dbReference>
<name>A0A6G1G860_9PEZI</name>
<feature type="compositionally biased region" description="Polar residues" evidence="1">
    <location>
        <begin position="91"/>
        <end position="111"/>
    </location>
</feature>
<dbReference type="PANTHER" id="PTHR39615">
    <property type="entry name" value="YALI0E17897P"/>
    <property type="match status" value="1"/>
</dbReference>
<evidence type="ECO:0000256" key="1">
    <source>
        <dbReference type="SAM" id="MobiDB-lite"/>
    </source>
</evidence>
<organism evidence="2">
    <name type="scientific">Eremomyces bilateralis CBS 781.70</name>
    <dbReference type="NCBI Taxonomy" id="1392243"/>
    <lineage>
        <taxon>Eukaryota</taxon>
        <taxon>Fungi</taxon>
        <taxon>Dikarya</taxon>
        <taxon>Ascomycota</taxon>
        <taxon>Pezizomycotina</taxon>
        <taxon>Dothideomycetes</taxon>
        <taxon>Dothideomycetes incertae sedis</taxon>
        <taxon>Eremomycetales</taxon>
        <taxon>Eremomycetaceae</taxon>
        <taxon>Eremomyces</taxon>
    </lineage>
</organism>
<gene>
    <name evidence="2 4" type="ORF">P152DRAFT_393287</name>
</gene>
<evidence type="ECO:0000313" key="3">
    <source>
        <dbReference type="Proteomes" id="UP000504638"/>
    </source>
</evidence>
<dbReference type="GeneID" id="54416758"/>
<dbReference type="OrthoDB" id="5408025at2759"/>
<dbReference type="RefSeq" id="XP_033535742.1">
    <property type="nucleotide sequence ID" value="XM_033676188.1"/>
</dbReference>
<dbReference type="InterPro" id="IPR027915">
    <property type="entry name" value="DUF4452"/>
</dbReference>
<dbReference type="Pfam" id="PF14618">
    <property type="entry name" value="DUF4452"/>
    <property type="match status" value="1"/>
</dbReference>
<protein>
    <submittedName>
        <fullName evidence="2 4">Uncharacterized protein</fullName>
    </submittedName>
</protein>
<feature type="region of interest" description="Disordered" evidence="1">
    <location>
        <begin position="91"/>
        <end position="143"/>
    </location>
</feature>
<accession>A0A6G1G860</accession>
<dbReference type="Proteomes" id="UP000504638">
    <property type="component" value="Unplaced"/>
</dbReference>
<evidence type="ECO:0000313" key="2">
    <source>
        <dbReference type="EMBL" id="KAF1814111.1"/>
    </source>
</evidence>
<reference evidence="4" key="3">
    <citation type="submission" date="2025-04" db="UniProtKB">
        <authorList>
            <consortium name="RefSeq"/>
        </authorList>
    </citation>
    <scope>IDENTIFICATION</scope>
    <source>
        <strain evidence="4">CBS 781.70</strain>
    </source>
</reference>
<evidence type="ECO:0000313" key="4">
    <source>
        <dbReference type="RefSeq" id="XP_033535742.1"/>
    </source>
</evidence>
<keyword evidence="3" id="KW-1185">Reference proteome</keyword>
<feature type="compositionally biased region" description="Low complexity" evidence="1">
    <location>
        <begin position="50"/>
        <end position="72"/>
    </location>
</feature>
<proteinExistence type="predicted"/>